<feature type="compositionally biased region" description="Basic residues" evidence="1">
    <location>
        <begin position="270"/>
        <end position="282"/>
    </location>
</feature>
<sequence length="282" mass="32622">MPTFEEAIIELKALIDDLHKSTIAGTGGYYASDTTIPIKKTFDDIHRKIDGLTFLSPNQLKRWKTDIQRFKNGIYNEAGRFKRYKLNDVQDLDKEFSPNEIWVFLVQSYNSMGNGSPQQMLSLSLDDKKIALIRICKNMAAKMNPSRLAWLSWANERNSLKYSYDMNIPIKIIEGAPNISDEQYRNLSQTLNNYSKNMTFKRGALLEGNEPAHIVFYNGAFSSYIYIDQLYEDMKSILKITTGGKKCNPRKTKNTGKIKTQTKNTYTQRNKNKKIKISRRKR</sequence>
<protein>
    <submittedName>
        <fullName evidence="2">Uncharacterized protein</fullName>
    </submittedName>
</protein>
<organism evidence="2">
    <name type="scientific">viral metagenome</name>
    <dbReference type="NCBI Taxonomy" id="1070528"/>
    <lineage>
        <taxon>unclassified sequences</taxon>
        <taxon>metagenomes</taxon>
        <taxon>organismal metagenomes</taxon>
    </lineage>
</organism>
<name>A0A6C0I5J8_9ZZZZ</name>
<evidence type="ECO:0000256" key="1">
    <source>
        <dbReference type="SAM" id="MobiDB-lite"/>
    </source>
</evidence>
<dbReference type="EMBL" id="MN740088">
    <property type="protein sequence ID" value="QHT87413.1"/>
    <property type="molecule type" value="Genomic_DNA"/>
</dbReference>
<evidence type="ECO:0000313" key="2">
    <source>
        <dbReference type="EMBL" id="QHT87413.1"/>
    </source>
</evidence>
<proteinExistence type="predicted"/>
<reference evidence="2" key="1">
    <citation type="journal article" date="2020" name="Nature">
        <title>Giant virus diversity and host interactions through global metagenomics.</title>
        <authorList>
            <person name="Schulz F."/>
            <person name="Roux S."/>
            <person name="Paez-Espino D."/>
            <person name="Jungbluth S."/>
            <person name="Walsh D.A."/>
            <person name="Denef V.J."/>
            <person name="McMahon K.D."/>
            <person name="Konstantinidis K.T."/>
            <person name="Eloe-Fadrosh E.A."/>
            <person name="Kyrpides N.C."/>
            <person name="Woyke T."/>
        </authorList>
    </citation>
    <scope>NUCLEOTIDE SEQUENCE</scope>
    <source>
        <strain evidence="2">GVMAG-M-3300023184-190</strain>
    </source>
</reference>
<feature type="region of interest" description="Disordered" evidence="1">
    <location>
        <begin position="263"/>
        <end position="282"/>
    </location>
</feature>
<dbReference type="AlphaFoldDB" id="A0A6C0I5J8"/>
<accession>A0A6C0I5J8</accession>